<gene>
    <name evidence="1" type="ORF">LTR37_015160</name>
</gene>
<organism evidence="1 2">
    <name type="scientific">Vermiconidia calcicola</name>
    <dbReference type="NCBI Taxonomy" id="1690605"/>
    <lineage>
        <taxon>Eukaryota</taxon>
        <taxon>Fungi</taxon>
        <taxon>Dikarya</taxon>
        <taxon>Ascomycota</taxon>
        <taxon>Pezizomycotina</taxon>
        <taxon>Dothideomycetes</taxon>
        <taxon>Dothideomycetidae</taxon>
        <taxon>Mycosphaerellales</taxon>
        <taxon>Extremaceae</taxon>
        <taxon>Vermiconidia</taxon>
    </lineage>
</organism>
<dbReference type="EMBL" id="JAUTXU010000166">
    <property type="protein sequence ID" value="KAK3702046.1"/>
    <property type="molecule type" value="Genomic_DNA"/>
</dbReference>
<name>A0ACC3MUD0_9PEZI</name>
<keyword evidence="2" id="KW-1185">Reference proteome</keyword>
<comment type="caution">
    <text evidence="1">The sequence shown here is derived from an EMBL/GenBank/DDBJ whole genome shotgun (WGS) entry which is preliminary data.</text>
</comment>
<protein>
    <submittedName>
        <fullName evidence="1">Uncharacterized protein</fullName>
    </submittedName>
</protein>
<evidence type="ECO:0000313" key="1">
    <source>
        <dbReference type="EMBL" id="KAK3702046.1"/>
    </source>
</evidence>
<dbReference type="Proteomes" id="UP001281147">
    <property type="component" value="Unassembled WGS sequence"/>
</dbReference>
<sequence length="311" mass="35380">MDRPLDSYVRTRLPGDEPRTWPHLQNQRSDSAQAGNGPLPGAQNIPGEPAAEPVASQPQPHAGNSPDNRPNDRSLRSQARPTTDLDAQGSFRRDDITYAPRSNETFITRLDQEDMEAAHTLMSLNRESGEAIRQVFERHHPDIVGAVIEMYSEARQEYLEWIQENYPEQNAADLEHGMITIARIFALLTGSLSLDDDVKRAHRAWFIEAVPNLKELVLDTPQEVLQQMMARKKEKKQWAQRKEELTPEQLEQQEQLDAALSLLQLNGQDRTDQKVALALCKLKAEDQKMARERKKRERRQARAAAGGERAE</sequence>
<accession>A0ACC3MUD0</accession>
<reference evidence="1" key="1">
    <citation type="submission" date="2023-07" db="EMBL/GenBank/DDBJ databases">
        <title>Black Yeasts Isolated from many extreme environments.</title>
        <authorList>
            <person name="Coleine C."/>
            <person name="Stajich J.E."/>
            <person name="Selbmann L."/>
        </authorList>
    </citation>
    <scope>NUCLEOTIDE SEQUENCE</scope>
    <source>
        <strain evidence="1">CCFEE 5714</strain>
    </source>
</reference>
<proteinExistence type="predicted"/>
<evidence type="ECO:0000313" key="2">
    <source>
        <dbReference type="Proteomes" id="UP001281147"/>
    </source>
</evidence>